<dbReference type="RefSeq" id="WP_203413698.1">
    <property type="nucleotide sequence ID" value="NZ_CP060244.1"/>
</dbReference>
<dbReference type="KEGG" id="ebla:JGUZn3_23490"/>
<proteinExistence type="predicted"/>
<dbReference type="InterPro" id="IPR015000">
    <property type="entry name" value="EipB-like"/>
</dbReference>
<evidence type="ECO:0000313" key="1">
    <source>
        <dbReference type="EMBL" id="QNT79549.1"/>
    </source>
</evidence>
<name>A0A7H1NUT9_9PROT</name>
<organism evidence="1 2">
    <name type="scientific">Entomobacter blattae</name>
    <dbReference type="NCBI Taxonomy" id="2762277"/>
    <lineage>
        <taxon>Bacteria</taxon>
        <taxon>Pseudomonadati</taxon>
        <taxon>Pseudomonadota</taxon>
        <taxon>Alphaproteobacteria</taxon>
        <taxon>Acetobacterales</taxon>
        <taxon>Acetobacteraceae</taxon>
        <taxon>Entomobacter</taxon>
    </lineage>
</organism>
<dbReference type="Proteomes" id="UP000516349">
    <property type="component" value="Chromosome"/>
</dbReference>
<dbReference type="Pfam" id="PF08904">
    <property type="entry name" value="EipB_like"/>
    <property type="match status" value="1"/>
</dbReference>
<evidence type="ECO:0000313" key="2">
    <source>
        <dbReference type="Proteomes" id="UP000516349"/>
    </source>
</evidence>
<dbReference type="AlphaFoldDB" id="A0A7H1NUT9"/>
<reference evidence="1 2" key="1">
    <citation type="submission" date="2020-08" db="EMBL/GenBank/DDBJ databases">
        <title>Complete genome sequence of Entomobacter blattae G55GP.</title>
        <authorList>
            <person name="Poehlein A."/>
            <person name="Guzman J."/>
            <person name="Daniel R."/>
            <person name="Vilcinskas A."/>
        </authorList>
    </citation>
    <scope>NUCLEOTIDE SEQUENCE [LARGE SCALE GENOMIC DNA]</scope>
    <source>
        <strain evidence="1 2">G55GP</strain>
    </source>
</reference>
<gene>
    <name evidence="1" type="ORF">JGUZn3_23490</name>
</gene>
<keyword evidence="2" id="KW-1185">Reference proteome</keyword>
<protein>
    <recommendedName>
        <fullName evidence="3">DUF1849 domain-containing protein</fullName>
    </recommendedName>
</protein>
<evidence type="ECO:0008006" key="3">
    <source>
        <dbReference type="Google" id="ProtNLM"/>
    </source>
</evidence>
<dbReference type="EMBL" id="CP060244">
    <property type="protein sequence ID" value="QNT79549.1"/>
    <property type="molecule type" value="Genomic_DNA"/>
</dbReference>
<sequence>MACSSSRFTLFKRVELITVFFYIFYSFSQKRLFRFSHLLPALTTIFFLQAASSTFADELLPHKAEYTLELISVSDGNIVNAQGKLSYTLFDACDAWASEQQLLLLTSVRTGQFHYTLSNATNWEKKDGRFFSFIFLHKQNGLIISKLAGRSTMGPKGGKTVFSFPQGLSIPLPAGTLFPLAYTHALLKERNTKPAPTHRLLFDGTTPSSAIETYVLSLPARQSEQAVSTTPIHHAAFSKPAPQPVDISFFPASPASLMPDYETIIHYTANGIAKYMEMTFGTFRMRATLTKLEIAKEASCPQKKHS</sequence>
<accession>A0A7H1NUT9</accession>